<gene>
    <name evidence="2" type="ORF">PCOR1329_LOCUS17506</name>
</gene>
<reference evidence="2" key="1">
    <citation type="submission" date="2023-10" db="EMBL/GenBank/DDBJ databases">
        <authorList>
            <person name="Chen Y."/>
            <person name="Shah S."/>
            <person name="Dougan E. K."/>
            <person name="Thang M."/>
            <person name="Chan C."/>
        </authorList>
    </citation>
    <scope>NUCLEOTIDE SEQUENCE [LARGE SCALE GENOMIC DNA]</scope>
</reference>
<feature type="region of interest" description="Disordered" evidence="1">
    <location>
        <begin position="179"/>
        <end position="215"/>
    </location>
</feature>
<evidence type="ECO:0000256" key="1">
    <source>
        <dbReference type="SAM" id="MobiDB-lite"/>
    </source>
</evidence>
<evidence type="ECO:0000313" key="2">
    <source>
        <dbReference type="EMBL" id="CAK0813674.1"/>
    </source>
</evidence>
<organism evidence="2 3">
    <name type="scientific">Prorocentrum cordatum</name>
    <dbReference type="NCBI Taxonomy" id="2364126"/>
    <lineage>
        <taxon>Eukaryota</taxon>
        <taxon>Sar</taxon>
        <taxon>Alveolata</taxon>
        <taxon>Dinophyceae</taxon>
        <taxon>Prorocentrales</taxon>
        <taxon>Prorocentraceae</taxon>
        <taxon>Prorocentrum</taxon>
    </lineage>
</organism>
<dbReference type="Proteomes" id="UP001189429">
    <property type="component" value="Unassembled WGS sequence"/>
</dbReference>
<keyword evidence="3" id="KW-1185">Reference proteome</keyword>
<feature type="compositionally biased region" description="Basic residues" evidence="1">
    <location>
        <begin position="278"/>
        <end position="290"/>
    </location>
</feature>
<feature type="region of interest" description="Disordered" evidence="1">
    <location>
        <begin position="278"/>
        <end position="306"/>
    </location>
</feature>
<sequence>MAAGKGSTAMPTGERDAPSQSTRHHPNPLISVGDLQQCIEKFIQEDRNDNRDIYGFFEPVVQASLTWKTAPRADLLLHVKPLLMRLLVACTNGCAPALKLEKALKLVDDDKKANFSNKSQEVWAIALSTMIRIMLSNLRDAKHVAEARRRCFQKAGAAEADGINVMMEMVRTNVDEEVEALPRSQSAPPGPRAPTRALAKRDKSPDPEVSDVDLPSAFKRLAADLEIGSGTEDDGYPSASAVGECHGHAPPLMQPNGISGDDWDALRHVQELAPVRPPRKRKVTPMKTARKVAPMKTARKVAPVKTATAATPMTTAKVAPVKTAAKVTPMKAAMNATPMKTAKVTPMKTAKVTPMMAAKVTERPNNKPDSVEEQQLFKDEGIGCLKDRWFGYCPDCKAKRAAHALRT</sequence>
<protein>
    <submittedName>
        <fullName evidence="2">Uncharacterized protein</fullName>
    </submittedName>
</protein>
<feature type="region of interest" description="Disordered" evidence="1">
    <location>
        <begin position="1"/>
        <end position="28"/>
    </location>
</feature>
<proteinExistence type="predicted"/>
<dbReference type="EMBL" id="CAUYUJ010005446">
    <property type="protein sequence ID" value="CAK0813674.1"/>
    <property type="molecule type" value="Genomic_DNA"/>
</dbReference>
<evidence type="ECO:0000313" key="3">
    <source>
        <dbReference type="Proteomes" id="UP001189429"/>
    </source>
</evidence>
<comment type="caution">
    <text evidence="2">The sequence shown here is derived from an EMBL/GenBank/DDBJ whole genome shotgun (WGS) entry which is preliminary data.</text>
</comment>
<name>A0ABN9R8Q2_9DINO</name>
<accession>A0ABN9R8Q2</accession>